<dbReference type="NCBIfam" id="NF004781">
    <property type="entry name" value="PRK06127.1"/>
    <property type="match status" value="1"/>
</dbReference>
<sequence length="260" mass="28062">MSSEHTPALRYQKEGGVATLSIDHPTRHNAMTFDMWAALPGLIEQADADTDVRVVVLRGAGEKAFSSGSDISQFGERRSTEAGVKLWNDTVVAAADRLVRLGKPTVALIRGLCFGGGVGLSLHCDLRFATPDASFSIPAAKLGVGYYPAWLKRLSSLVGPAVAKEIMFTARRYDAAQALKIGLVNDVRDEAETLELVTRMASLAPLSLRASKMAIDEAVEPGKYGDEACQQALRMCFASQDYKEGQAAFRDKRPPVFAGR</sequence>
<organism evidence="4 5">
    <name type="scientific">Bordetella genomosp. 4</name>
    <dbReference type="NCBI Taxonomy" id="463044"/>
    <lineage>
        <taxon>Bacteria</taxon>
        <taxon>Pseudomonadati</taxon>
        <taxon>Pseudomonadota</taxon>
        <taxon>Betaproteobacteria</taxon>
        <taxon>Burkholderiales</taxon>
        <taxon>Alcaligenaceae</taxon>
        <taxon>Bordetella</taxon>
    </lineage>
</organism>
<comment type="similarity">
    <text evidence="1 3">Belongs to the enoyl-CoA hydratase/isomerase family.</text>
</comment>
<gene>
    <name evidence="4" type="ORF">CAL20_08165</name>
</gene>
<evidence type="ECO:0000256" key="2">
    <source>
        <dbReference type="ARBA" id="ARBA00023239"/>
    </source>
</evidence>
<dbReference type="GO" id="GO:0006635">
    <property type="term" value="P:fatty acid beta-oxidation"/>
    <property type="evidence" value="ECO:0007669"/>
    <property type="project" value="TreeGrafter"/>
</dbReference>
<reference evidence="4 5" key="1">
    <citation type="submission" date="2017-05" db="EMBL/GenBank/DDBJ databases">
        <title>Complete and WGS of Bordetella genogroups.</title>
        <authorList>
            <person name="Spilker T."/>
            <person name="LiPuma J."/>
        </authorList>
    </citation>
    <scope>NUCLEOTIDE SEQUENCE [LARGE SCALE GENOMIC DNA]</scope>
    <source>
        <strain evidence="4 5">AU9919</strain>
    </source>
</reference>
<dbReference type="AlphaFoldDB" id="A0A261U7I1"/>
<proteinExistence type="inferred from homology"/>
<dbReference type="Pfam" id="PF00378">
    <property type="entry name" value="ECH_1"/>
    <property type="match status" value="1"/>
</dbReference>
<dbReference type="Gene3D" id="1.10.12.10">
    <property type="entry name" value="Lyase 2-enoyl-coa Hydratase, Chain A, domain 2"/>
    <property type="match status" value="1"/>
</dbReference>
<evidence type="ECO:0000256" key="3">
    <source>
        <dbReference type="RuleBase" id="RU003707"/>
    </source>
</evidence>
<evidence type="ECO:0000313" key="5">
    <source>
        <dbReference type="Proteomes" id="UP000216885"/>
    </source>
</evidence>
<dbReference type="Gene3D" id="3.90.226.10">
    <property type="entry name" value="2-enoyl-CoA Hydratase, Chain A, domain 1"/>
    <property type="match status" value="1"/>
</dbReference>
<dbReference type="RefSeq" id="WP_094820333.1">
    <property type="nucleotide sequence ID" value="NZ_NEVO01000005.1"/>
</dbReference>
<dbReference type="PROSITE" id="PS00166">
    <property type="entry name" value="ENOYL_COA_HYDRATASE"/>
    <property type="match status" value="1"/>
</dbReference>
<dbReference type="InterPro" id="IPR018376">
    <property type="entry name" value="Enoyl-CoA_hyd/isom_CS"/>
</dbReference>
<comment type="caution">
    <text evidence="4">The sequence shown here is derived from an EMBL/GenBank/DDBJ whole genome shotgun (WGS) entry which is preliminary data.</text>
</comment>
<protein>
    <recommendedName>
        <fullName evidence="6">Enoyl-CoA hydratase</fullName>
    </recommendedName>
</protein>
<evidence type="ECO:0000313" key="4">
    <source>
        <dbReference type="EMBL" id="OZI57372.1"/>
    </source>
</evidence>
<dbReference type="InterPro" id="IPR014748">
    <property type="entry name" value="Enoyl-CoA_hydra_C"/>
</dbReference>
<dbReference type="EMBL" id="NEVQ01000012">
    <property type="protein sequence ID" value="OZI57372.1"/>
    <property type="molecule type" value="Genomic_DNA"/>
</dbReference>
<dbReference type="GO" id="GO:0016829">
    <property type="term" value="F:lyase activity"/>
    <property type="evidence" value="ECO:0007669"/>
    <property type="project" value="UniProtKB-KW"/>
</dbReference>
<dbReference type="CDD" id="cd06558">
    <property type="entry name" value="crotonase-like"/>
    <property type="match status" value="1"/>
</dbReference>
<accession>A0A261U7I1</accession>
<keyword evidence="2" id="KW-0456">Lyase</keyword>
<dbReference type="PANTHER" id="PTHR11941">
    <property type="entry name" value="ENOYL-COA HYDRATASE-RELATED"/>
    <property type="match status" value="1"/>
</dbReference>
<dbReference type="PANTHER" id="PTHR11941:SF54">
    <property type="entry name" value="ENOYL-COA HYDRATASE, MITOCHONDRIAL"/>
    <property type="match status" value="1"/>
</dbReference>
<name>A0A261U7I1_9BORD</name>
<dbReference type="Proteomes" id="UP000216885">
    <property type="component" value="Unassembled WGS sequence"/>
</dbReference>
<keyword evidence="5" id="KW-1185">Reference proteome</keyword>
<dbReference type="InterPro" id="IPR001753">
    <property type="entry name" value="Enoyl-CoA_hydra/iso"/>
</dbReference>
<dbReference type="InterPro" id="IPR029045">
    <property type="entry name" value="ClpP/crotonase-like_dom_sf"/>
</dbReference>
<evidence type="ECO:0000256" key="1">
    <source>
        <dbReference type="ARBA" id="ARBA00005254"/>
    </source>
</evidence>
<dbReference type="SUPFAM" id="SSF52096">
    <property type="entry name" value="ClpP/crotonase"/>
    <property type="match status" value="1"/>
</dbReference>
<evidence type="ECO:0008006" key="6">
    <source>
        <dbReference type="Google" id="ProtNLM"/>
    </source>
</evidence>
<dbReference type="OrthoDB" id="9148881at2"/>